<dbReference type="Gene3D" id="1.20.1250.20">
    <property type="entry name" value="MFS general substrate transporter like domains"/>
    <property type="match status" value="1"/>
</dbReference>
<comment type="caution">
    <text evidence="7">The sequence shown here is derived from an EMBL/GenBank/DDBJ whole genome shotgun (WGS) entry which is preliminary data.</text>
</comment>
<evidence type="ECO:0000256" key="5">
    <source>
        <dbReference type="SAM" id="Phobius"/>
    </source>
</evidence>
<evidence type="ECO:0000313" key="8">
    <source>
        <dbReference type="Proteomes" id="UP000547528"/>
    </source>
</evidence>
<keyword evidence="4 5" id="KW-0472">Membrane</keyword>
<dbReference type="GO" id="GO:0005886">
    <property type="term" value="C:plasma membrane"/>
    <property type="evidence" value="ECO:0007669"/>
    <property type="project" value="UniProtKB-SubCell"/>
</dbReference>
<feature type="transmembrane region" description="Helical" evidence="5">
    <location>
        <begin position="313"/>
        <end position="334"/>
    </location>
</feature>
<dbReference type="Pfam" id="PF07690">
    <property type="entry name" value="MFS_1"/>
    <property type="match status" value="1"/>
</dbReference>
<dbReference type="GO" id="GO:0022857">
    <property type="term" value="F:transmembrane transporter activity"/>
    <property type="evidence" value="ECO:0007669"/>
    <property type="project" value="InterPro"/>
</dbReference>
<feature type="transmembrane region" description="Helical" evidence="5">
    <location>
        <begin position="289"/>
        <end position="307"/>
    </location>
</feature>
<feature type="transmembrane region" description="Helical" evidence="5">
    <location>
        <begin position="59"/>
        <end position="78"/>
    </location>
</feature>
<dbReference type="InterPro" id="IPR036259">
    <property type="entry name" value="MFS_trans_sf"/>
</dbReference>
<name>A0A7W5U2I9_9MICC</name>
<feature type="transmembrane region" description="Helical" evidence="5">
    <location>
        <begin position="372"/>
        <end position="396"/>
    </location>
</feature>
<dbReference type="InterPro" id="IPR020846">
    <property type="entry name" value="MFS_dom"/>
</dbReference>
<feature type="transmembrane region" description="Helical" evidence="5">
    <location>
        <begin position="90"/>
        <end position="108"/>
    </location>
</feature>
<dbReference type="InterPro" id="IPR011701">
    <property type="entry name" value="MFS"/>
</dbReference>
<feature type="domain" description="Major facilitator superfamily (MFS) profile" evidence="6">
    <location>
        <begin position="23"/>
        <end position="401"/>
    </location>
</feature>
<evidence type="ECO:0000313" key="7">
    <source>
        <dbReference type="EMBL" id="MBB3667966.1"/>
    </source>
</evidence>
<evidence type="ECO:0000259" key="6">
    <source>
        <dbReference type="PROSITE" id="PS50850"/>
    </source>
</evidence>
<dbReference type="Proteomes" id="UP000547528">
    <property type="component" value="Unassembled WGS sequence"/>
</dbReference>
<protein>
    <submittedName>
        <fullName evidence="7">MFS family permease</fullName>
    </submittedName>
</protein>
<feature type="transmembrane region" description="Helical" evidence="5">
    <location>
        <begin position="179"/>
        <end position="197"/>
    </location>
</feature>
<dbReference type="PANTHER" id="PTHR23531:SF1">
    <property type="entry name" value="QUINOLENE RESISTANCE PROTEIN NORA"/>
    <property type="match status" value="1"/>
</dbReference>
<dbReference type="RefSeq" id="WP_183358377.1">
    <property type="nucleotide sequence ID" value="NZ_BAABKR010000011.1"/>
</dbReference>
<organism evidence="7 8">
    <name type="scientific">Garicola koreensis</name>
    <dbReference type="NCBI Taxonomy" id="1262554"/>
    <lineage>
        <taxon>Bacteria</taxon>
        <taxon>Bacillati</taxon>
        <taxon>Actinomycetota</taxon>
        <taxon>Actinomycetes</taxon>
        <taxon>Micrococcales</taxon>
        <taxon>Micrococcaceae</taxon>
        <taxon>Garicola</taxon>
    </lineage>
</organism>
<keyword evidence="2 5" id="KW-0812">Transmembrane</keyword>
<evidence type="ECO:0000256" key="3">
    <source>
        <dbReference type="ARBA" id="ARBA00022989"/>
    </source>
</evidence>
<dbReference type="EMBL" id="JACIBT010000005">
    <property type="protein sequence ID" value="MBB3667966.1"/>
    <property type="molecule type" value="Genomic_DNA"/>
</dbReference>
<dbReference type="AlphaFoldDB" id="A0A7W5U2I9"/>
<reference evidence="7 8" key="1">
    <citation type="submission" date="2020-08" db="EMBL/GenBank/DDBJ databases">
        <title>Sequencing the genomes of 1000 actinobacteria strains.</title>
        <authorList>
            <person name="Klenk H.-P."/>
        </authorList>
    </citation>
    <scope>NUCLEOTIDE SEQUENCE [LARGE SCALE GENOMIC DNA]</scope>
    <source>
        <strain evidence="7 8">DSM 28238</strain>
    </source>
</reference>
<dbReference type="PROSITE" id="PS50850">
    <property type="entry name" value="MFS"/>
    <property type="match status" value="1"/>
</dbReference>
<sequence length="431" mass="46722">MDQDTSPTGAAAATSSERLFTRHFIFATCINLIITIGFFALVTGMAVYAAEEFAAGETAAGFAASAFMIGAVFSRIFAGKWVNTLGRKPILLICMLLYTVAGLAYLWVDSYPLLIGLRLVHGVLMGFSQTALTAAVFDIIPKARRGEGSGYYLMANALAPAVGPLVAIQISQRYGYDEMFIVVAVISALGFLLAIPLRIPEVKPARATWAQRLVLRPRDIIEPRAFSIAVVAMLISICFASVMAFLNGFAQSAGFVEAASIYFLVYAGVMLVTRMFMGRVQDRFGDNALVYPTLAVFFTSMGLLAWAPDQWAIIVSGALAGFGFGAMMPAMQAIIASKLPTHRISIGLSTFFIMMDSGFGLAPLLLGQFVEVWGYQVMYAACAAVILLTLCLYWVLHGKYSVKQGMARKRAHRWVNEATGVMPQVDPKTPR</sequence>
<dbReference type="CDD" id="cd17489">
    <property type="entry name" value="MFS_YfcJ_like"/>
    <property type="match status" value="1"/>
</dbReference>
<keyword evidence="3 5" id="KW-1133">Transmembrane helix</keyword>
<dbReference type="SUPFAM" id="SSF103473">
    <property type="entry name" value="MFS general substrate transporter"/>
    <property type="match status" value="1"/>
</dbReference>
<gene>
    <name evidence="7" type="ORF">FHX47_001589</name>
</gene>
<feature type="transmembrane region" description="Helical" evidence="5">
    <location>
        <begin position="346"/>
        <end position="366"/>
    </location>
</feature>
<proteinExistence type="predicted"/>
<evidence type="ECO:0000256" key="4">
    <source>
        <dbReference type="ARBA" id="ARBA00023136"/>
    </source>
</evidence>
<evidence type="ECO:0000256" key="1">
    <source>
        <dbReference type="ARBA" id="ARBA00004651"/>
    </source>
</evidence>
<comment type="subcellular location">
    <subcellularLocation>
        <location evidence="1">Cell membrane</location>
        <topology evidence="1">Multi-pass membrane protein</topology>
    </subcellularLocation>
</comment>
<feature type="transmembrane region" description="Helical" evidence="5">
    <location>
        <begin position="114"/>
        <end position="137"/>
    </location>
</feature>
<dbReference type="InterPro" id="IPR052714">
    <property type="entry name" value="MFS_Exporter"/>
</dbReference>
<feature type="transmembrane region" description="Helical" evidence="5">
    <location>
        <begin position="149"/>
        <end position="167"/>
    </location>
</feature>
<evidence type="ECO:0000256" key="2">
    <source>
        <dbReference type="ARBA" id="ARBA00022692"/>
    </source>
</evidence>
<accession>A0A7W5U2I9</accession>
<feature type="transmembrane region" description="Helical" evidence="5">
    <location>
        <begin position="258"/>
        <end position="277"/>
    </location>
</feature>
<feature type="transmembrane region" description="Helical" evidence="5">
    <location>
        <begin position="24"/>
        <end position="47"/>
    </location>
</feature>
<feature type="transmembrane region" description="Helical" evidence="5">
    <location>
        <begin position="225"/>
        <end position="246"/>
    </location>
</feature>
<dbReference type="PANTHER" id="PTHR23531">
    <property type="entry name" value="QUINOLENE RESISTANCE PROTEIN NORA"/>
    <property type="match status" value="1"/>
</dbReference>
<keyword evidence="8" id="KW-1185">Reference proteome</keyword>